<dbReference type="RefSeq" id="WP_146409546.1">
    <property type="nucleotide sequence ID" value="NZ_SJPU01000004.1"/>
</dbReference>
<keyword evidence="3" id="KW-0804">Transcription</keyword>
<dbReference type="GO" id="GO:0003677">
    <property type="term" value="F:DNA binding"/>
    <property type="evidence" value="ECO:0007669"/>
    <property type="project" value="UniProtKB-KW"/>
</dbReference>
<dbReference type="Proteomes" id="UP000319908">
    <property type="component" value="Unassembled WGS sequence"/>
</dbReference>
<dbReference type="Gene3D" id="1.10.10.10">
    <property type="entry name" value="Winged helix-like DNA-binding domain superfamily/Winged helix DNA-binding domain"/>
    <property type="match status" value="1"/>
</dbReference>
<dbReference type="InterPro" id="IPR000524">
    <property type="entry name" value="Tscrpt_reg_HTH_GntR"/>
</dbReference>
<organism evidence="5 6">
    <name type="scientific">Allorhodopirellula heiligendammensis</name>
    <dbReference type="NCBI Taxonomy" id="2714739"/>
    <lineage>
        <taxon>Bacteria</taxon>
        <taxon>Pseudomonadati</taxon>
        <taxon>Planctomycetota</taxon>
        <taxon>Planctomycetia</taxon>
        <taxon>Pirellulales</taxon>
        <taxon>Pirellulaceae</taxon>
        <taxon>Allorhodopirellula</taxon>
    </lineage>
</organism>
<gene>
    <name evidence="5" type="primary">ytrA_4</name>
    <name evidence="5" type="ORF">Poly21_50610</name>
</gene>
<evidence type="ECO:0000256" key="3">
    <source>
        <dbReference type="ARBA" id="ARBA00023163"/>
    </source>
</evidence>
<dbReference type="SUPFAM" id="SSF46785">
    <property type="entry name" value="Winged helix' DNA-binding domain"/>
    <property type="match status" value="1"/>
</dbReference>
<evidence type="ECO:0000256" key="1">
    <source>
        <dbReference type="ARBA" id="ARBA00023015"/>
    </source>
</evidence>
<sequence length="132" mass="14490">MQIRVIPGSGAAIYRQIADQVRRAVAAGELSVGDPLPSVRALAKELVVNPNTVAKAYAELAGDGVLETQPGRGAFVAERRNVYSHTERLRRLDEALETAINESIRLDFSSDEILDRMRGKLDQFNSRGNENV</sequence>
<dbReference type="OrthoDB" id="9801546at2"/>
<evidence type="ECO:0000313" key="5">
    <source>
        <dbReference type="EMBL" id="TWU10092.1"/>
    </source>
</evidence>
<keyword evidence="1" id="KW-0805">Transcription regulation</keyword>
<keyword evidence="2" id="KW-0238">DNA-binding</keyword>
<dbReference type="Pfam" id="PF00392">
    <property type="entry name" value="GntR"/>
    <property type="match status" value="1"/>
</dbReference>
<evidence type="ECO:0000256" key="2">
    <source>
        <dbReference type="ARBA" id="ARBA00023125"/>
    </source>
</evidence>
<feature type="domain" description="HTH gntR-type" evidence="4">
    <location>
        <begin position="11"/>
        <end position="79"/>
    </location>
</feature>
<comment type="caution">
    <text evidence="5">The sequence shown here is derived from an EMBL/GenBank/DDBJ whole genome shotgun (WGS) entry which is preliminary data.</text>
</comment>
<dbReference type="CDD" id="cd07377">
    <property type="entry name" value="WHTH_GntR"/>
    <property type="match status" value="1"/>
</dbReference>
<dbReference type="PROSITE" id="PS50949">
    <property type="entry name" value="HTH_GNTR"/>
    <property type="match status" value="1"/>
</dbReference>
<dbReference type="GO" id="GO:0003700">
    <property type="term" value="F:DNA-binding transcription factor activity"/>
    <property type="evidence" value="ECO:0007669"/>
    <property type="project" value="InterPro"/>
</dbReference>
<reference evidence="5 6" key="1">
    <citation type="journal article" date="2020" name="Antonie Van Leeuwenhoek">
        <title>Rhodopirellula heiligendammensis sp. nov., Rhodopirellula pilleata sp. nov., and Rhodopirellula solitaria sp. nov. isolated from natural or artificial marine surfaces in Northern Germany and California, USA, and emended description of the genus Rhodopirellula.</title>
        <authorList>
            <person name="Kallscheuer N."/>
            <person name="Wiegand S."/>
            <person name="Jogler M."/>
            <person name="Boedeker C."/>
            <person name="Peeters S.H."/>
            <person name="Rast P."/>
            <person name="Heuer A."/>
            <person name="Jetten M.S.M."/>
            <person name="Rohde M."/>
            <person name="Jogler C."/>
        </authorList>
    </citation>
    <scope>NUCLEOTIDE SEQUENCE [LARGE SCALE GENOMIC DNA]</scope>
    <source>
        <strain evidence="5 6">Poly21</strain>
    </source>
</reference>
<protein>
    <submittedName>
        <fullName evidence="5">HTH-type transcriptional repressor YtrA</fullName>
    </submittedName>
</protein>
<dbReference type="PANTHER" id="PTHR38445:SF9">
    <property type="entry name" value="HTH-TYPE TRANSCRIPTIONAL REPRESSOR YTRA"/>
    <property type="match status" value="1"/>
</dbReference>
<keyword evidence="6" id="KW-1185">Reference proteome</keyword>
<evidence type="ECO:0000313" key="6">
    <source>
        <dbReference type="Proteomes" id="UP000319908"/>
    </source>
</evidence>
<accession>A0A5C6BEC9</accession>
<dbReference type="AlphaFoldDB" id="A0A5C6BEC9"/>
<dbReference type="PANTHER" id="PTHR38445">
    <property type="entry name" value="HTH-TYPE TRANSCRIPTIONAL REPRESSOR YTRA"/>
    <property type="match status" value="1"/>
</dbReference>
<dbReference type="EMBL" id="SJPU01000004">
    <property type="protein sequence ID" value="TWU10092.1"/>
    <property type="molecule type" value="Genomic_DNA"/>
</dbReference>
<dbReference type="InterPro" id="IPR036390">
    <property type="entry name" value="WH_DNA-bd_sf"/>
</dbReference>
<proteinExistence type="predicted"/>
<dbReference type="InterPro" id="IPR036388">
    <property type="entry name" value="WH-like_DNA-bd_sf"/>
</dbReference>
<evidence type="ECO:0000259" key="4">
    <source>
        <dbReference type="PROSITE" id="PS50949"/>
    </source>
</evidence>
<dbReference type="SMART" id="SM00345">
    <property type="entry name" value="HTH_GNTR"/>
    <property type="match status" value="1"/>
</dbReference>
<name>A0A5C6BEC9_9BACT</name>